<evidence type="ECO:0000256" key="1">
    <source>
        <dbReference type="SAM" id="Phobius"/>
    </source>
</evidence>
<gene>
    <name evidence="2" type="ORF">E2C01_099347</name>
</gene>
<comment type="caution">
    <text evidence="2">The sequence shown here is derived from an EMBL/GenBank/DDBJ whole genome shotgun (WGS) entry which is preliminary data.</text>
</comment>
<sequence length="87" mass="8984">MAVAVVVVAVAVVAGCSKVVVMVVVVVVVVERHSAEPDGPLMGGWGRVAEPPLVCVCVSAFLHKLPGLITAPPPPHTLRSRTSTHTQ</sequence>
<evidence type="ECO:0000313" key="3">
    <source>
        <dbReference type="Proteomes" id="UP000324222"/>
    </source>
</evidence>
<accession>A0A5B7K9D9</accession>
<keyword evidence="3" id="KW-1185">Reference proteome</keyword>
<dbReference type="EMBL" id="VSRR010137458">
    <property type="protein sequence ID" value="MPD03700.1"/>
    <property type="molecule type" value="Genomic_DNA"/>
</dbReference>
<proteinExistence type="predicted"/>
<evidence type="ECO:0000313" key="2">
    <source>
        <dbReference type="EMBL" id="MPD03700.1"/>
    </source>
</evidence>
<feature type="transmembrane region" description="Helical" evidence="1">
    <location>
        <begin position="6"/>
        <end position="30"/>
    </location>
</feature>
<keyword evidence="1" id="KW-0812">Transmembrane</keyword>
<organism evidence="2 3">
    <name type="scientific">Portunus trituberculatus</name>
    <name type="common">Swimming crab</name>
    <name type="synonym">Neptunus trituberculatus</name>
    <dbReference type="NCBI Taxonomy" id="210409"/>
    <lineage>
        <taxon>Eukaryota</taxon>
        <taxon>Metazoa</taxon>
        <taxon>Ecdysozoa</taxon>
        <taxon>Arthropoda</taxon>
        <taxon>Crustacea</taxon>
        <taxon>Multicrustacea</taxon>
        <taxon>Malacostraca</taxon>
        <taxon>Eumalacostraca</taxon>
        <taxon>Eucarida</taxon>
        <taxon>Decapoda</taxon>
        <taxon>Pleocyemata</taxon>
        <taxon>Brachyura</taxon>
        <taxon>Eubrachyura</taxon>
        <taxon>Portunoidea</taxon>
        <taxon>Portunidae</taxon>
        <taxon>Portuninae</taxon>
        <taxon>Portunus</taxon>
    </lineage>
</organism>
<reference evidence="2 3" key="1">
    <citation type="submission" date="2019-05" db="EMBL/GenBank/DDBJ databases">
        <title>Another draft genome of Portunus trituberculatus and its Hox gene families provides insights of decapod evolution.</title>
        <authorList>
            <person name="Jeong J.-H."/>
            <person name="Song I."/>
            <person name="Kim S."/>
            <person name="Choi T."/>
            <person name="Kim D."/>
            <person name="Ryu S."/>
            <person name="Kim W."/>
        </authorList>
    </citation>
    <scope>NUCLEOTIDE SEQUENCE [LARGE SCALE GENOMIC DNA]</scope>
    <source>
        <tissue evidence="2">Muscle</tissue>
    </source>
</reference>
<keyword evidence="1" id="KW-1133">Transmembrane helix</keyword>
<dbReference type="Proteomes" id="UP000324222">
    <property type="component" value="Unassembled WGS sequence"/>
</dbReference>
<name>A0A5B7K9D9_PORTR</name>
<keyword evidence="1" id="KW-0472">Membrane</keyword>
<protein>
    <submittedName>
        <fullName evidence="2">Uncharacterized protein</fullName>
    </submittedName>
</protein>
<dbReference type="AlphaFoldDB" id="A0A5B7K9D9"/>